<evidence type="ECO:0000313" key="6">
    <source>
        <dbReference type="Proteomes" id="UP001500866"/>
    </source>
</evidence>
<organism evidence="5 6">
    <name type="scientific">Virgibacillus siamensis</name>
    <dbReference type="NCBI Taxonomy" id="480071"/>
    <lineage>
        <taxon>Bacteria</taxon>
        <taxon>Bacillati</taxon>
        <taxon>Bacillota</taxon>
        <taxon>Bacilli</taxon>
        <taxon>Bacillales</taxon>
        <taxon>Bacillaceae</taxon>
        <taxon>Virgibacillus</taxon>
    </lineage>
</organism>
<evidence type="ECO:0000313" key="5">
    <source>
        <dbReference type="EMBL" id="GAA0609168.1"/>
    </source>
</evidence>
<dbReference type="InterPro" id="IPR026282">
    <property type="entry name" value="MJ1563"/>
</dbReference>
<proteinExistence type="inferred from homology"/>
<dbReference type="Gene3D" id="1.10.10.10">
    <property type="entry name" value="Winged helix-like DNA-binding domain superfamily/Winged helix DNA-binding domain"/>
    <property type="match status" value="1"/>
</dbReference>
<dbReference type="PIRSF" id="PIRSF006707">
    <property type="entry name" value="MJ1563"/>
    <property type="match status" value="1"/>
</dbReference>
<accession>A0ABP3RFB4</accession>
<dbReference type="Proteomes" id="UP001500866">
    <property type="component" value="Unassembled WGS sequence"/>
</dbReference>
<evidence type="ECO:0000256" key="1">
    <source>
        <dbReference type="ARBA" id="ARBA00023015"/>
    </source>
</evidence>
<dbReference type="InterPro" id="IPR036388">
    <property type="entry name" value="WH-like_DNA-bd_sf"/>
</dbReference>
<keyword evidence="2 4" id="KW-0238">DNA-binding</keyword>
<keyword evidence="3 4" id="KW-0804">Transcription</keyword>
<dbReference type="SUPFAM" id="SSF46785">
    <property type="entry name" value="Winged helix' DNA-binding domain"/>
    <property type="match status" value="1"/>
</dbReference>
<gene>
    <name evidence="5" type="ORF">GCM10009001_28310</name>
</gene>
<dbReference type="RefSeq" id="WP_343814456.1">
    <property type="nucleotide sequence ID" value="NZ_BAAADS010000018.1"/>
</dbReference>
<reference evidence="6" key="1">
    <citation type="journal article" date="2019" name="Int. J. Syst. Evol. Microbiol.">
        <title>The Global Catalogue of Microorganisms (GCM) 10K type strain sequencing project: providing services to taxonomists for standard genome sequencing and annotation.</title>
        <authorList>
            <consortium name="The Broad Institute Genomics Platform"/>
            <consortium name="The Broad Institute Genome Sequencing Center for Infectious Disease"/>
            <person name="Wu L."/>
            <person name="Ma J."/>
        </authorList>
    </citation>
    <scope>NUCLEOTIDE SEQUENCE [LARGE SCALE GENOMIC DNA]</scope>
    <source>
        <strain evidence="6">JCM 15395</strain>
    </source>
</reference>
<dbReference type="InterPro" id="IPR036390">
    <property type="entry name" value="WH_DNA-bd_sf"/>
</dbReference>
<evidence type="ECO:0000256" key="4">
    <source>
        <dbReference type="PIRNR" id="PIRNR006707"/>
    </source>
</evidence>
<evidence type="ECO:0000256" key="3">
    <source>
        <dbReference type="ARBA" id="ARBA00023163"/>
    </source>
</evidence>
<dbReference type="EMBL" id="BAAADS010000018">
    <property type="protein sequence ID" value="GAA0609168.1"/>
    <property type="molecule type" value="Genomic_DNA"/>
</dbReference>
<keyword evidence="6" id="KW-1185">Reference proteome</keyword>
<protein>
    <recommendedName>
        <fullName evidence="4">HTH-type transcriptional regulator</fullName>
    </recommendedName>
</protein>
<comment type="caution">
    <text evidence="5">The sequence shown here is derived from an EMBL/GenBank/DDBJ whole genome shotgun (WGS) entry which is preliminary data.</text>
</comment>
<dbReference type="PANTHER" id="PTHR38465:SF1">
    <property type="entry name" value="HTH-TYPE TRANSCRIPTIONAL REGULATOR MJ1563-RELATED"/>
    <property type="match status" value="1"/>
</dbReference>
<dbReference type="PANTHER" id="PTHR38465">
    <property type="entry name" value="HTH-TYPE TRANSCRIPTIONAL REGULATOR MJ1563-RELATED"/>
    <property type="match status" value="1"/>
</dbReference>
<evidence type="ECO:0000256" key="2">
    <source>
        <dbReference type="ARBA" id="ARBA00023125"/>
    </source>
</evidence>
<keyword evidence="1 4" id="KW-0805">Transcription regulation</keyword>
<dbReference type="InterPro" id="IPR052362">
    <property type="entry name" value="HTH-GbsR_regulator"/>
</dbReference>
<comment type="similarity">
    <text evidence="4">Belongs to the GbsR family.</text>
</comment>
<name>A0ABP3RFB4_9BACI</name>
<sequence>MDKNQDIQRVEESRDILISAIAQTMVIYGVTPSVGRIYGVLYYADRPLNLDEIKEQVAMSKGSVSTGLRDLLDTEMVIKVWKKGNRKDHYIAEKDFFKNFFAFFVKKLRQERSIISRANQQVEGVLEDVASNSQSEEARKMAQGDLEDIDQTKVYFDWTLKLANAMETGDIFKSFPINSKEGDETGND</sequence>